<organism evidence="2 3">
    <name type="scientific">Synaphobranchus kaupii</name>
    <name type="common">Kaup's arrowtooth eel</name>
    <dbReference type="NCBI Taxonomy" id="118154"/>
    <lineage>
        <taxon>Eukaryota</taxon>
        <taxon>Metazoa</taxon>
        <taxon>Chordata</taxon>
        <taxon>Craniata</taxon>
        <taxon>Vertebrata</taxon>
        <taxon>Euteleostomi</taxon>
        <taxon>Actinopterygii</taxon>
        <taxon>Neopterygii</taxon>
        <taxon>Teleostei</taxon>
        <taxon>Anguilliformes</taxon>
        <taxon>Synaphobranchidae</taxon>
        <taxon>Synaphobranchus</taxon>
    </lineage>
</organism>
<reference evidence="2" key="1">
    <citation type="journal article" date="2023" name="Science">
        <title>Genome structures resolve the early diversification of teleost fishes.</title>
        <authorList>
            <person name="Parey E."/>
            <person name="Louis A."/>
            <person name="Montfort J."/>
            <person name="Bouchez O."/>
            <person name="Roques C."/>
            <person name="Iampietro C."/>
            <person name="Lluch J."/>
            <person name="Castinel A."/>
            <person name="Donnadieu C."/>
            <person name="Desvignes T."/>
            <person name="Floi Bucao C."/>
            <person name="Jouanno E."/>
            <person name="Wen M."/>
            <person name="Mejri S."/>
            <person name="Dirks R."/>
            <person name="Jansen H."/>
            <person name="Henkel C."/>
            <person name="Chen W.J."/>
            <person name="Zahm M."/>
            <person name="Cabau C."/>
            <person name="Klopp C."/>
            <person name="Thompson A.W."/>
            <person name="Robinson-Rechavi M."/>
            <person name="Braasch I."/>
            <person name="Lecointre G."/>
            <person name="Bobe J."/>
            <person name="Postlethwait J.H."/>
            <person name="Berthelot C."/>
            <person name="Roest Crollius H."/>
            <person name="Guiguen Y."/>
        </authorList>
    </citation>
    <scope>NUCLEOTIDE SEQUENCE</scope>
    <source>
        <strain evidence="2">WJC10195</strain>
    </source>
</reference>
<sequence length="86" mass="9716">MEAEVCFRFGGSRPQLDQRACFTTVSSGQTVPFSCVVPSLVARGCTPLWTPEELIRNDPDLMKTLQGRSSPPPLRRQRQKQRNPRT</sequence>
<dbReference type="AlphaFoldDB" id="A0A9Q1ERH0"/>
<proteinExistence type="predicted"/>
<comment type="caution">
    <text evidence="2">The sequence shown here is derived from an EMBL/GenBank/DDBJ whole genome shotgun (WGS) entry which is preliminary data.</text>
</comment>
<dbReference type="Proteomes" id="UP001152622">
    <property type="component" value="Chromosome 13"/>
</dbReference>
<dbReference type="EMBL" id="JAINUF010000013">
    <property type="protein sequence ID" value="KAJ8343680.1"/>
    <property type="molecule type" value="Genomic_DNA"/>
</dbReference>
<accession>A0A9Q1ERH0</accession>
<feature type="region of interest" description="Disordered" evidence="1">
    <location>
        <begin position="57"/>
        <end position="86"/>
    </location>
</feature>
<feature type="compositionally biased region" description="Basic residues" evidence="1">
    <location>
        <begin position="75"/>
        <end position="86"/>
    </location>
</feature>
<gene>
    <name evidence="2" type="ORF">SKAU_G00310090</name>
</gene>
<keyword evidence="3" id="KW-1185">Reference proteome</keyword>
<protein>
    <submittedName>
        <fullName evidence="2">Uncharacterized protein</fullName>
    </submittedName>
</protein>
<evidence type="ECO:0000313" key="3">
    <source>
        <dbReference type="Proteomes" id="UP001152622"/>
    </source>
</evidence>
<name>A0A9Q1ERH0_SYNKA</name>
<evidence type="ECO:0000256" key="1">
    <source>
        <dbReference type="SAM" id="MobiDB-lite"/>
    </source>
</evidence>
<evidence type="ECO:0000313" key="2">
    <source>
        <dbReference type="EMBL" id="KAJ8343680.1"/>
    </source>
</evidence>